<evidence type="ECO:0000313" key="2">
    <source>
        <dbReference type="EMBL" id="JAP61277.1"/>
    </source>
</evidence>
<evidence type="ECO:0000259" key="1">
    <source>
        <dbReference type="PROSITE" id="PS50878"/>
    </source>
</evidence>
<dbReference type="InterPro" id="IPR000477">
    <property type="entry name" value="RT_dom"/>
</dbReference>
<dbReference type="AlphaFoldDB" id="A0A0V0J7H4"/>
<organism evidence="2">
    <name type="scientific">Schistocephalus solidus</name>
    <name type="common">Tapeworm</name>
    <dbReference type="NCBI Taxonomy" id="70667"/>
    <lineage>
        <taxon>Eukaryota</taxon>
        <taxon>Metazoa</taxon>
        <taxon>Spiralia</taxon>
        <taxon>Lophotrochozoa</taxon>
        <taxon>Platyhelminthes</taxon>
        <taxon>Cestoda</taxon>
        <taxon>Eucestoda</taxon>
        <taxon>Diphyllobothriidea</taxon>
        <taxon>Diphyllobothriidae</taxon>
        <taxon>Schistocephalus</taxon>
    </lineage>
</organism>
<dbReference type="SUPFAM" id="SSF56672">
    <property type="entry name" value="DNA/RNA polymerases"/>
    <property type="match status" value="1"/>
</dbReference>
<dbReference type="GO" id="GO:0003964">
    <property type="term" value="F:RNA-directed DNA polymerase activity"/>
    <property type="evidence" value="ECO:0007669"/>
    <property type="project" value="UniProtKB-KW"/>
</dbReference>
<proteinExistence type="predicted"/>
<accession>A0A0V0J7H4</accession>
<dbReference type="Pfam" id="PF00078">
    <property type="entry name" value="RVT_1"/>
    <property type="match status" value="1"/>
</dbReference>
<reference evidence="2" key="1">
    <citation type="submission" date="2016-01" db="EMBL/GenBank/DDBJ databases">
        <title>Reference transcriptome for the parasite Schistocephalus solidus: insights into the molecular evolution of parasitism.</title>
        <authorList>
            <person name="Hebert F.O."/>
            <person name="Grambauer S."/>
            <person name="Barber I."/>
            <person name="Landry C.R."/>
            <person name="Aubin-Horth N."/>
        </authorList>
    </citation>
    <scope>NUCLEOTIDE SEQUENCE</scope>
</reference>
<protein>
    <submittedName>
        <fullName evidence="2">RNA-directed DNA polymerase from mobile element jockey</fullName>
    </submittedName>
</protein>
<dbReference type="PANTHER" id="PTHR33332">
    <property type="entry name" value="REVERSE TRANSCRIPTASE DOMAIN-CONTAINING PROTEIN"/>
    <property type="match status" value="1"/>
</dbReference>
<keyword evidence="2" id="KW-0808">Transferase</keyword>
<dbReference type="CDD" id="cd01650">
    <property type="entry name" value="RT_nLTR_like"/>
    <property type="match status" value="1"/>
</dbReference>
<keyword evidence="2" id="KW-0548">Nucleotidyltransferase</keyword>
<feature type="non-terminal residue" evidence="2">
    <location>
        <position position="1"/>
    </location>
</feature>
<sequence length="728" mass="83631">VSCLPPLGKSDHVVMRWEYSLFSIPARPTTIRRNIWQGDFGGMRAELMRTQWEPLFFGNVTEDWETFRDILHRLMEKHCPILRKRLTNRPRWLSQALKIEVNKKRRLWKKSLTDGTPASLNAYKMQRNRVKGLIFRTRQAFEVDLLNRATVNPKLFYGYLRQNTRNKDPIPLLRTAEGIDLTEDGAKANHLSEFFQSVFTKETRYDHPTDGFEVDTIVETVNFTETTVLKELLGLKESKSPGPDEVPAKLLKELARELAKPLSTLFQASFQTGSLPADWKSAWITPLYKGGSRVSANNYRPVSLTSVCCKIMEKIIKQQLIQFFEHNNLLSDAQHGFRRGRSCVTNLLYCLERWTEAVDSGNTVHAVYIDFKKAFDSVPHHRLLYKLNRIGVRGRLLTWIENFLTGRSQTVHISDKQSTKVEVESGVPQGSVLGPILFIVYINDCANELDCDIAMFADDLKLWRVIQTAADEENLQANLNRLQKWSNDWLLPFNESKCNIIRVGKSNPSNRTVYSLNGIPLKEVDVQKDLGVWITPSLKPSLHCAKVAKSAMSILYLVKRAFAAFTTDCFAKVFGTFVRPQLESAIQAWRPWVAKDINILEKVQRRATKLVLGHGSLPYETRLSSLNLFPLHYRQLRGDLILTFRILRIQDCCLVPGDFFELAKTTNLRGHPLKLRVTGARLDTRKYFFSKRVVEAWNSLPLDVVMSDSLEVFKRKLDRYNGASYNTN</sequence>
<dbReference type="PROSITE" id="PS50878">
    <property type="entry name" value="RT_POL"/>
    <property type="match status" value="1"/>
</dbReference>
<feature type="domain" description="Reverse transcriptase" evidence="1">
    <location>
        <begin position="268"/>
        <end position="521"/>
    </location>
</feature>
<gene>
    <name evidence="2" type="primary">RTJK</name>
    <name evidence="2" type="ORF">TR160295</name>
</gene>
<dbReference type="EMBL" id="GEEE01001948">
    <property type="protein sequence ID" value="JAP61277.1"/>
    <property type="molecule type" value="Transcribed_RNA"/>
</dbReference>
<keyword evidence="2" id="KW-0695">RNA-directed DNA polymerase</keyword>
<name>A0A0V0J7H4_SCHSO</name>
<dbReference type="InterPro" id="IPR043502">
    <property type="entry name" value="DNA/RNA_pol_sf"/>
</dbReference>